<evidence type="ECO:0000313" key="2">
    <source>
        <dbReference type="Proteomes" id="UP001174136"/>
    </source>
</evidence>
<evidence type="ECO:0000313" key="1">
    <source>
        <dbReference type="EMBL" id="KAK0139060.1"/>
    </source>
</evidence>
<dbReference type="AlphaFoldDB" id="A0AA47MFA1"/>
<reference evidence="1" key="1">
    <citation type="journal article" date="2023" name="Front. Mar. Sci.">
        <title>A new Merluccius polli reference genome to investigate the effects of global change in West African waters.</title>
        <authorList>
            <person name="Mateo J.L."/>
            <person name="Blanco-Fernandez C."/>
            <person name="Garcia-Vazquez E."/>
            <person name="Machado-Schiaffino G."/>
        </authorList>
    </citation>
    <scope>NUCLEOTIDE SEQUENCE</scope>
    <source>
        <strain evidence="1">C29</strain>
        <tissue evidence="1">Fin</tissue>
    </source>
</reference>
<name>A0AA47MFA1_MERPO</name>
<protein>
    <submittedName>
        <fullName evidence="1">Uncharacterized protein</fullName>
    </submittedName>
</protein>
<gene>
    <name evidence="1" type="ORF">N1851_024414</name>
</gene>
<proteinExistence type="predicted"/>
<keyword evidence="2" id="KW-1185">Reference proteome</keyword>
<sequence>MTLSCIFTRHCRFRDDTTFTLSFNLIVIQKGQEKTYTMTKTCSPTLPWSAREINCKVNYMELTNDMPFPTGTRDIELTIWLKTIDMTLLKGRLSFVRLTNSLTPPKPW</sequence>
<comment type="caution">
    <text evidence="1">The sequence shown here is derived from an EMBL/GenBank/DDBJ whole genome shotgun (WGS) entry which is preliminary data.</text>
</comment>
<accession>A0AA47MFA1</accession>
<dbReference type="Proteomes" id="UP001174136">
    <property type="component" value="Unassembled WGS sequence"/>
</dbReference>
<dbReference type="EMBL" id="JAOPHQ010004554">
    <property type="protein sequence ID" value="KAK0139060.1"/>
    <property type="molecule type" value="Genomic_DNA"/>
</dbReference>
<organism evidence="1 2">
    <name type="scientific">Merluccius polli</name>
    <name type="common">Benguela hake</name>
    <name type="synonym">Merluccius cadenati</name>
    <dbReference type="NCBI Taxonomy" id="89951"/>
    <lineage>
        <taxon>Eukaryota</taxon>
        <taxon>Metazoa</taxon>
        <taxon>Chordata</taxon>
        <taxon>Craniata</taxon>
        <taxon>Vertebrata</taxon>
        <taxon>Euteleostomi</taxon>
        <taxon>Actinopterygii</taxon>
        <taxon>Neopterygii</taxon>
        <taxon>Teleostei</taxon>
        <taxon>Neoteleostei</taxon>
        <taxon>Acanthomorphata</taxon>
        <taxon>Zeiogadaria</taxon>
        <taxon>Gadariae</taxon>
        <taxon>Gadiformes</taxon>
        <taxon>Gadoidei</taxon>
        <taxon>Merlucciidae</taxon>
        <taxon>Merluccius</taxon>
    </lineage>
</organism>